<dbReference type="RefSeq" id="WP_161103185.1">
    <property type="nucleotide sequence ID" value="NZ_JBHLYI010000001.1"/>
</dbReference>
<protein>
    <recommendedName>
        <fullName evidence="1">Band 7 domain-containing protein</fullName>
    </recommendedName>
</protein>
<dbReference type="SUPFAM" id="SSF117892">
    <property type="entry name" value="Band 7/SPFH domain"/>
    <property type="match status" value="1"/>
</dbReference>
<dbReference type="AlphaFoldDB" id="A0A6I4W668"/>
<name>A0A6I4W668_9ACTN</name>
<dbReference type="EMBL" id="WUTW01000002">
    <property type="protein sequence ID" value="MXQ65038.1"/>
    <property type="molecule type" value="Genomic_DNA"/>
</dbReference>
<sequence length="617" mass="66980">MTTFLLTLLVLAAGAGGAGRVYWLGRHVVPVGHVGIVRRVRGGQHIDAAFQHVVPYDARGVLARTLLPLRPIWLNPWFYTVEYVPRLHVPDGMLGVVTAREGRQRPTGRSVALLPEGVDCRQFQDGQTFLLKGGEMGPQAVTLPGGTYYSINTELFDVQIVPRTYVPDGTVGLVRAKAGRVRQPGRPFAAHVPCDDFQDGAAFLRGGGEMGPQYAVLAGGTYYDINPELFDVITVDNIGADEEGVTAAQLRATFIPMGHVGVVITADGAEPAPDEKLGPVVAGHRNFQLPWVFVARKGRRGVQQEILAEGSVCTLNPWFVSVLLVPTYLLNMEWNKKDAAKKGNYDARLDQLAVMTSQGIRLWVEVSQSLRIPPAVAPRLVSEFGSNPDAGRSAAGAVVDDPQPVQRFVERVLGATVETYFVEITANSTVKEFLSDISEVRTNLSSQVRNALKAWGVEAVRTNIERVTAMDEVYYDERQKVFKAENKGDVLEKKQENTAIEIEIELRKMVVEKKRLVLAIEAEAELLGLGHARFVRVIEEMSKLPVPSHIGGDLAGYLESLPMNVVRNVLERMQGLHMDTVAEVGDAAVADGTAAEVVESGADDAGEAAPDAEGAGQ</sequence>
<organism evidence="2 3">
    <name type="scientific">Actinomadura rayongensis</name>
    <dbReference type="NCBI Taxonomy" id="1429076"/>
    <lineage>
        <taxon>Bacteria</taxon>
        <taxon>Bacillati</taxon>
        <taxon>Actinomycetota</taxon>
        <taxon>Actinomycetes</taxon>
        <taxon>Streptosporangiales</taxon>
        <taxon>Thermomonosporaceae</taxon>
        <taxon>Actinomadura</taxon>
    </lineage>
</organism>
<gene>
    <name evidence="2" type="ORF">GQ466_13430</name>
</gene>
<comment type="caution">
    <text evidence="2">The sequence shown here is derived from an EMBL/GenBank/DDBJ whole genome shotgun (WGS) entry which is preliminary data.</text>
</comment>
<accession>A0A6I4W668</accession>
<reference evidence="2 3" key="1">
    <citation type="submission" date="2019-12" db="EMBL/GenBank/DDBJ databases">
        <title>Nocardia macrotermitis sp. nov. and Nocardia aurantia sp. nov., isolated from the gut of the fungus growing-termite Macrotermes natalensis.</title>
        <authorList>
            <person name="Christine B."/>
            <person name="Rene B."/>
        </authorList>
    </citation>
    <scope>NUCLEOTIDE SEQUENCE [LARGE SCALE GENOMIC DNA]</scope>
    <source>
        <strain evidence="2 3">DSM 102126</strain>
    </source>
</reference>
<keyword evidence="3" id="KW-1185">Reference proteome</keyword>
<dbReference type="Proteomes" id="UP000431901">
    <property type="component" value="Unassembled WGS sequence"/>
</dbReference>
<dbReference type="Gene3D" id="3.30.479.30">
    <property type="entry name" value="Band 7 domain"/>
    <property type="match status" value="1"/>
</dbReference>
<proteinExistence type="predicted"/>
<feature type="domain" description="Band 7" evidence="1">
    <location>
        <begin position="292"/>
        <end position="497"/>
    </location>
</feature>
<dbReference type="InterPro" id="IPR001107">
    <property type="entry name" value="Band_7"/>
</dbReference>
<evidence type="ECO:0000259" key="1">
    <source>
        <dbReference type="Pfam" id="PF01145"/>
    </source>
</evidence>
<evidence type="ECO:0000313" key="2">
    <source>
        <dbReference type="EMBL" id="MXQ65038.1"/>
    </source>
</evidence>
<dbReference type="OrthoDB" id="501008at2"/>
<dbReference type="Pfam" id="PF01145">
    <property type="entry name" value="Band_7"/>
    <property type="match status" value="1"/>
</dbReference>
<dbReference type="InterPro" id="IPR036013">
    <property type="entry name" value="Band_7/SPFH_dom_sf"/>
</dbReference>
<evidence type="ECO:0000313" key="3">
    <source>
        <dbReference type="Proteomes" id="UP000431901"/>
    </source>
</evidence>